<dbReference type="Proteomes" id="UP000002943">
    <property type="component" value="Unassembled WGS sequence"/>
</dbReference>
<dbReference type="RefSeq" id="WP_009601613.1">
    <property type="nucleotide sequence ID" value="NZ_AEIU01000075.1"/>
</dbReference>
<keyword evidence="1" id="KW-0732">Signal</keyword>
<name>E3BKP4_9VIBR</name>
<dbReference type="OrthoDB" id="5843244at2"/>
<feature type="domain" description="Peptidase S8/S53" evidence="2">
    <location>
        <begin position="203"/>
        <end position="401"/>
    </location>
</feature>
<sequence length="439" mass="48761">MNYGVKYNLVTVLIMILLFLMSPVSANENSHLNAQSEIQSALDTLKRITFWTWEEEVSGLIQDYDNIDNSRIDAHYLMSELKMPRWGQKITDFLDLATLLLSFQSEQYQKNVQFEFDHAKEVINSFRYDINQLVLSVHPGFNLNHHSLASEYKGENIKIVVFDLFEPKLLASQREYYSDANIQAVQNFGNPVQLNHGNSVIDIIVSIAPHATIIPVSAESNTYNQAMAYLEARTDIHIINMSRAFSALDNRLDPQFSQRLNKILSRTIVTKSLGNTGTDLDENITPLRQSLGLGASGNLFAYDLALIKEFLPTISTNTDNLLLAVNLDTFAEQIALNATIPGDNTLATSRSLGTPADAVYTWSTGNFESGSSFAAPQLAAISALLWQAYQEQHPQQSSDIVNKVTQALKTHVRPSVLGSFNTGLGLVDADSALDNILGR</sequence>
<evidence type="ECO:0000256" key="1">
    <source>
        <dbReference type="SAM" id="SignalP"/>
    </source>
</evidence>
<evidence type="ECO:0000259" key="2">
    <source>
        <dbReference type="Pfam" id="PF00082"/>
    </source>
</evidence>
<keyword evidence="4" id="KW-1185">Reference proteome</keyword>
<gene>
    <name evidence="3" type="ORF">VIBC2010_11754</name>
</gene>
<evidence type="ECO:0000313" key="4">
    <source>
        <dbReference type="Proteomes" id="UP000002943"/>
    </source>
</evidence>
<dbReference type="InterPro" id="IPR036852">
    <property type="entry name" value="Peptidase_S8/S53_dom_sf"/>
</dbReference>
<proteinExistence type="predicted"/>
<dbReference type="CDD" id="cd00306">
    <property type="entry name" value="Peptidases_S8_S53"/>
    <property type="match status" value="1"/>
</dbReference>
<protein>
    <recommendedName>
        <fullName evidence="2">Peptidase S8/S53 domain-containing protein</fullName>
    </recommendedName>
</protein>
<organism evidence="3 4">
    <name type="scientific">Vibrio caribbeanicus ATCC BAA-2122</name>
    <dbReference type="NCBI Taxonomy" id="796620"/>
    <lineage>
        <taxon>Bacteria</taxon>
        <taxon>Pseudomonadati</taxon>
        <taxon>Pseudomonadota</taxon>
        <taxon>Gammaproteobacteria</taxon>
        <taxon>Vibrionales</taxon>
        <taxon>Vibrionaceae</taxon>
        <taxon>Vibrio</taxon>
    </lineage>
</organism>
<reference evidence="3 4" key="1">
    <citation type="journal article" date="2012" name="Int. J. Syst. Evol. Microbiol.">
        <title>Vibrio caribbeanicus sp. nov., isolated from the marine sponge Scleritoderma cyanea.</title>
        <authorList>
            <person name="Hoffmann M."/>
            <person name="Monday S.R."/>
            <person name="Allard M.W."/>
            <person name="Strain E.A."/>
            <person name="Whittaker P."/>
            <person name="Naum M."/>
            <person name="McCarthy P.J."/>
            <person name="Lopez J.V."/>
            <person name="Fischer M."/>
            <person name="Brown E.W."/>
        </authorList>
    </citation>
    <scope>NUCLEOTIDE SEQUENCE [LARGE SCALE GENOMIC DNA]</scope>
    <source>
        <strain evidence="3 4">ATCC BAA-2122</strain>
    </source>
</reference>
<comment type="caution">
    <text evidence="3">The sequence shown here is derived from an EMBL/GenBank/DDBJ whole genome shotgun (WGS) entry which is preliminary data.</text>
</comment>
<dbReference type="EMBL" id="AEIU01000075">
    <property type="protein sequence ID" value="EFP96238.1"/>
    <property type="molecule type" value="Genomic_DNA"/>
</dbReference>
<dbReference type="SUPFAM" id="SSF52743">
    <property type="entry name" value="Subtilisin-like"/>
    <property type="match status" value="1"/>
</dbReference>
<accession>E3BKP4</accession>
<dbReference type="GO" id="GO:0004252">
    <property type="term" value="F:serine-type endopeptidase activity"/>
    <property type="evidence" value="ECO:0007669"/>
    <property type="project" value="InterPro"/>
</dbReference>
<dbReference type="GO" id="GO:0006508">
    <property type="term" value="P:proteolysis"/>
    <property type="evidence" value="ECO:0007669"/>
    <property type="project" value="InterPro"/>
</dbReference>
<feature type="chain" id="PRO_5003167441" description="Peptidase S8/S53 domain-containing protein" evidence="1">
    <location>
        <begin position="27"/>
        <end position="439"/>
    </location>
</feature>
<dbReference type="InterPro" id="IPR000209">
    <property type="entry name" value="Peptidase_S8/S53_dom"/>
</dbReference>
<dbReference type="Gene3D" id="3.40.50.200">
    <property type="entry name" value="Peptidase S8/S53 domain"/>
    <property type="match status" value="1"/>
</dbReference>
<dbReference type="AlphaFoldDB" id="E3BKP4"/>
<dbReference type="Pfam" id="PF00082">
    <property type="entry name" value="Peptidase_S8"/>
    <property type="match status" value="1"/>
</dbReference>
<feature type="signal peptide" evidence="1">
    <location>
        <begin position="1"/>
        <end position="26"/>
    </location>
</feature>
<evidence type="ECO:0000313" key="3">
    <source>
        <dbReference type="EMBL" id="EFP96238.1"/>
    </source>
</evidence>